<evidence type="ECO:0000256" key="6">
    <source>
        <dbReference type="ARBA" id="ARBA00023015"/>
    </source>
</evidence>
<evidence type="ECO:0000256" key="8">
    <source>
        <dbReference type="ARBA" id="ARBA00023163"/>
    </source>
</evidence>
<evidence type="ECO:0000313" key="13">
    <source>
        <dbReference type="Proteomes" id="UP000515211"/>
    </source>
</evidence>
<keyword evidence="9" id="KW-0539">Nucleus</keyword>
<organism evidence="13 14">
    <name type="scientific">Arachis duranensis</name>
    <name type="common">Wild peanut</name>
    <dbReference type="NCBI Taxonomy" id="130453"/>
    <lineage>
        <taxon>Eukaryota</taxon>
        <taxon>Viridiplantae</taxon>
        <taxon>Streptophyta</taxon>
        <taxon>Embryophyta</taxon>
        <taxon>Tracheophyta</taxon>
        <taxon>Spermatophyta</taxon>
        <taxon>Magnoliopsida</taxon>
        <taxon>eudicotyledons</taxon>
        <taxon>Gunneridae</taxon>
        <taxon>Pentapetalae</taxon>
        <taxon>rosids</taxon>
        <taxon>fabids</taxon>
        <taxon>Fabales</taxon>
        <taxon>Fabaceae</taxon>
        <taxon>Papilionoideae</taxon>
        <taxon>50 kb inversion clade</taxon>
        <taxon>dalbergioids sensu lato</taxon>
        <taxon>Dalbergieae</taxon>
        <taxon>Pterocarpus clade</taxon>
        <taxon>Arachis</taxon>
    </lineage>
</organism>
<protein>
    <submittedName>
        <fullName evidence="14">Zinc finger BED domain-containing protein DAYSLEEPER-like</fullName>
    </submittedName>
</protein>
<dbReference type="GeneID" id="107474913"/>
<evidence type="ECO:0000256" key="2">
    <source>
        <dbReference type="ARBA" id="ARBA00011738"/>
    </source>
</evidence>
<accession>A0A6P4CFJ7</accession>
<comment type="subcellular location">
    <subcellularLocation>
        <location evidence="1">Nucleus</location>
    </subcellularLocation>
</comment>
<dbReference type="SMART" id="SM00614">
    <property type="entry name" value="ZnF_BED"/>
    <property type="match status" value="1"/>
</dbReference>
<evidence type="ECO:0000256" key="9">
    <source>
        <dbReference type="ARBA" id="ARBA00023242"/>
    </source>
</evidence>
<dbReference type="Pfam" id="PF05699">
    <property type="entry name" value="Dimer_Tnp_hAT"/>
    <property type="match status" value="1"/>
</dbReference>
<dbReference type="InterPro" id="IPR025525">
    <property type="entry name" value="hAT-like_transposase_RNase-H"/>
</dbReference>
<dbReference type="KEGG" id="adu:107474913"/>
<evidence type="ECO:0000256" key="4">
    <source>
        <dbReference type="ARBA" id="ARBA00022771"/>
    </source>
</evidence>
<dbReference type="InterPro" id="IPR036236">
    <property type="entry name" value="Znf_C2H2_sf"/>
</dbReference>
<keyword evidence="6" id="KW-0805">Transcription regulation</keyword>
<evidence type="ECO:0000256" key="10">
    <source>
        <dbReference type="PROSITE-ProRule" id="PRU00027"/>
    </source>
</evidence>
<name>A0A6P4CFJ7_ARADU</name>
<feature type="region of interest" description="Disordered" evidence="11">
    <location>
        <begin position="48"/>
        <end position="74"/>
    </location>
</feature>
<comment type="subunit">
    <text evidence="2">Homodimer.</text>
</comment>
<sequence length="561" mass="64138">MKISEPGNQLLVSASNENTNNIQNEELLLSIDGISSPEIQVELEAEALDNNEGENQNGEDEEAEDNEDEGVIHNNKRKKTSFVWQHFKEVKLSNGIVKNQCVHCKRKYAVTDSKATSQLNRHLKNNCPSYRKMMLAKQKKLNFPQSNSAEHPNVIGPMLVTPGGKYDHARQREATSHWLMMHEHSFSIVEEFGFLLMMECNNTAYEKIGRKTLKSDCLKVYEAEKKKLKASLKDVSKISLTTDLWKSQNQKIEYMVITGHYVATNWVLQKRVLSFVHVPPPRRGVDIADVIFKCLIEWDGLGEIAGTIENIRESVKFINQSEARLRTFSDIVQQLQLPGRKLILDCPTRWNSTYQMISTALHFKEVFPRFQDREPNYRYLPNHEEWEKVEKIAEVLQVINCATNIISGSEYPTANLYLAEVFRIKLILDEAVSSGPFFMKEMAAKMKLKFDKYWSEYIWARSYKKYDIGASNLDRNVSRVNRGKYRILSRMAADVLAIPISTVASESTFSAGGRVIDTFRSSLSPTTVEALICGGDWLRVFYGLRNKSKVEDSSVEIALPI</sequence>
<keyword evidence="5" id="KW-0862">Zinc</keyword>
<dbReference type="Pfam" id="PF02892">
    <property type="entry name" value="zf-BED"/>
    <property type="match status" value="1"/>
</dbReference>
<keyword evidence="13" id="KW-1185">Reference proteome</keyword>
<dbReference type="InterPro" id="IPR052035">
    <property type="entry name" value="ZnF_BED_domain_contain"/>
</dbReference>
<dbReference type="GO" id="GO:0009791">
    <property type="term" value="P:post-embryonic development"/>
    <property type="evidence" value="ECO:0007669"/>
    <property type="project" value="UniProtKB-ARBA"/>
</dbReference>
<evidence type="ECO:0000256" key="5">
    <source>
        <dbReference type="ARBA" id="ARBA00022833"/>
    </source>
</evidence>
<dbReference type="InterPro" id="IPR012337">
    <property type="entry name" value="RNaseH-like_sf"/>
</dbReference>
<gene>
    <name evidence="14" type="primary">LOC107474913</name>
</gene>
<feature type="compositionally biased region" description="Acidic residues" evidence="11">
    <location>
        <begin position="48"/>
        <end position="69"/>
    </location>
</feature>
<dbReference type="PANTHER" id="PTHR46481">
    <property type="entry name" value="ZINC FINGER BED DOMAIN-CONTAINING PROTEIN 4"/>
    <property type="match status" value="1"/>
</dbReference>
<dbReference type="InterPro" id="IPR003656">
    <property type="entry name" value="Znf_BED"/>
</dbReference>
<dbReference type="GO" id="GO:0046983">
    <property type="term" value="F:protein dimerization activity"/>
    <property type="evidence" value="ECO:0007669"/>
    <property type="project" value="InterPro"/>
</dbReference>
<reference evidence="14" key="2">
    <citation type="submission" date="2025-08" db="UniProtKB">
        <authorList>
            <consortium name="RefSeq"/>
        </authorList>
    </citation>
    <scope>IDENTIFICATION</scope>
    <source>
        <tissue evidence="14">Whole plant</tissue>
    </source>
</reference>
<dbReference type="RefSeq" id="XP_015950046.1">
    <property type="nucleotide sequence ID" value="XM_016094560.1"/>
</dbReference>
<reference evidence="13" key="1">
    <citation type="journal article" date="2016" name="Nat. Genet.">
        <title>The genome sequences of Arachis duranensis and Arachis ipaensis, the diploid ancestors of cultivated peanut.</title>
        <authorList>
            <person name="Bertioli D.J."/>
            <person name="Cannon S.B."/>
            <person name="Froenicke L."/>
            <person name="Huang G."/>
            <person name="Farmer A.D."/>
            <person name="Cannon E.K."/>
            <person name="Liu X."/>
            <person name="Gao D."/>
            <person name="Clevenger J."/>
            <person name="Dash S."/>
            <person name="Ren L."/>
            <person name="Moretzsohn M.C."/>
            <person name="Shirasawa K."/>
            <person name="Huang W."/>
            <person name="Vidigal B."/>
            <person name="Abernathy B."/>
            <person name="Chu Y."/>
            <person name="Niederhuth C.E."/>
            <person name="Umale P."/>
            <person name="Araujo A.C."/>
            <person name="Kozik A."/>
            <person name="Kim K.D."/>
            <person name="Burow M.D."/>
            <person name="Varshney R.K."/>
            <person name="Wang X."/>
            <person name="Zhang X."/>
            <person name="Barkley N."/>
            <person name="Guimaraes P.M."/>
            <person name="Isobe S."/>
            <person name="Guo B."/>
            <person name="Liao B."/>
            <person name="Stalker H.T."/>
            <person name="Schmitz R.J."/>
            <person name="Scheffler B.E."/>
            <person name="Leal-Bertioli S.C."/>
            <person name="Xun X."/>
            <person name="Jackson S.A."/>
            <person name="Michelmore R."/>
            <person name="Ozias-Akins P."/>
        </authorList>
    </citation>
    <scope>NUCLEOTIDE SEQUENCE [LARGE SCALE GENOMIC DNA]</scope>
    <source>
        <strain evidence="13">cv. V14167</strain>
    </source>
</reference>
<evidence type="ECO:0000256" key="3">
    <source>
        <dbReference type="ARBA" id="ARBA00022723"/>
    </source>
</evidence>
<dbReference type="Proteomes" id="UP000515211">
    <property type="component" value="Chromosome 1"/>
</dbReference>
<dbReference type="PANTHER" id="PTHR46481:SF10">
    <property type="entry name" value="ZINC FINGER BED DOMAIN-CONTAINING PROTEIN 39"/>
    <property type="match status" value="1"/>
</dbReference>
<evidence type="ECO:0000256" key="11">
    <source>
        <dbReference type="SAM" id="MobiDB-lite"/>
    </source>
</evidence>
<dbReference type="SUPFAM" id="SSF53098">
    <property type="entry name" value="Ribonuclease H-like"/>
    <property type="match status" value="1"/>
</dbReference>
<keyword evidence="8" id="KW-0804">Transcription</keyword>
<dbReference type="AlphaFoldDB" id="A0A6P4CFJ7"/>
<keyword evidence="7" id="KW-0238">DNA-binding</keyword>
<dbReference type="SUPFAM" id="SSF57667">
    <property type="entry name" value="beta-beta-alpha zinc fingers"/>
    <property type="match status" value="1"/>
</dbReference>
<feature type="domain" description="BED-type" evidence="12">
    <location>
        <begin position="78"/>
        <end position="134"/>
    </location>
</feature>
<dbReference type="OrthoDB" id="1427869at2759"/>
<evidence type="ECO:0000256" key="1">
    <source>
        <dbReference type="ARBA" id="ARBA00004123"/>
    </source>
</evidence>
<evidence type="ECO:0000313" key="14">
    <source>
        <dbReference type="RefSeq" id="XP_015950046.1"/>
    </source>
</evidence>
<dbReference type="Pfam" id="PF14372">
    <property type="entry name" value="hAT-like_RNase-H"/>
    <property type="match status" value="1"/>
</dbReference>
<evidence type="ECO:0000259" key="12">
    <source>
        <dbReference type="PROSITE" id="PS50808"/>
    </source>
</evidence>
<evidence type="ECO:0000256" key="7">
    <source>
        <dbReference type="ARBA" id="ARBA00023125"/>
    </source>
</evidence>
<dbReference type="GO" id="GO:0003677">
    <property type="term" value="F:DNA binding"/>
    <property type="evidence" value="ECO:0007669"/>
    <property type="project" value="UniProtKB-KW"/>
</dbReference>
<dbReference type="GO" id="GO:0008270">
    <property type="term" value="F:zinc ion binding"/>
    <property type="evidence" value="ECO:0007669"/>
    <property type="project" value="UniProtKB-KW"/>
</dbReference>
<dbReference type="PROSITE" id="PS50808">
    <property type="entry name" value="ZF_BED"/>
    <property type="match status" value="1"/>
</dbReference>
<proteinExistence type="predicted"/>
<keyword evidence="3" id="KW-0479">Metal-binding</keyword>
<dbReference type="GO" id="GO:0005634">
    <property type="term" value="C:nucleus"/>
    <property type="evidence" value="ECO:0007669"/>
    <property type="project" value="UniProtKB-SubCell"/>
</dbReference>
<keyword evidence="4 10" id="KW-0863">Zinc-finger</keyword>
<dbReference type="InterPro" id="IPR008906">
    <property type="entry name" value="HATC_C_dom"/>
</dbReference>